<feature type="domain" description="OmpR/PhoB-type" evidence="9">
    <location>
        <begin position="126"/>
        <end position="227"/>
    </location>
</feature>
<evidence type="ECO:0000256" key="3">
    <source>
        <dbReference type="ARBA" id="ARBA00023015"/>
    </source>
</evidence>
<dbReference type="SUPFAM" id="SSF46894">
    <property type="entry name" value="C-terminal effector domain of the bipartite response regulators"/>
    <property type="match status" value="1"/>
</dbReference>
<dbReference type="InterPro" id="IPR036388">
    <property type="entry name" value="WH-like_DNA-bd_sf"/>
</dbReference>
<reference evidence="10 11" key="1">
    <citation type="submission" date="2021-03" db="EMBL/GenBank/DDBJ databases">
        <title>Genomic Encyclopedia of Type Strains, Phase IV (KMG-IV): sequencing the most valuable type-strain genomes for metagenomic binning, comparative biology and taxonomic classification.</title>
        <authorList>
            <person name="Goeker M."/>
        </authorList>
    </citation>
    <scope>NUCLEOTIDE SEQUENCE [LARGE SCALE GENOMIC DNA]</scope>
    <source>
        <strain evidence="10 11">DSM 26806</strain>
    </source>
</reference>
<dbReference type="InterPro" id="IPR016032">
    <property type="entry name" value="Sig_transdc_resp-reg_C-effctor"/>
</dbReference>
<name>A0ABS4JL80_9BACL</name>
<evidence type="ECO:0000256" key="4">
    <source>
        <dbReference type="ARBA" id="ARBA00023125"/>
    </source>
</evidence>
<evidence type="ECO:0000256" key="6">
    <source>
        <dbReference type="PROSITE-ProRule" id="PRU00169"/>
    </source>
</evidence>
<evidence type="ECO:0000256" key="2">
    <source>
        <dbReference type="ARBA" id="ARBA00023012"/>
    </source>
</evidence>
<dbReference type="Pfam" id="PF00072">
    <property type="entry name" value="Response_reg"/>
    <property type="match status" value="1"/>
</dbReference>
<protein>
    <submittedName>
        <fullName evidence="10">DNA-binding response OmpR family regulator</fullName>
    </submittedName>
</protein>
<evidence type="ECO:0000313" key="11">
    <source>
        <dbReference type="Proteomes" id="UP001519288"/>
    </source>
</evidence>
<dbReference type="PROSITE" id="PS51755">
    <property type="entry name" value="OMPR_PHOB"/>
    <property type="match status" value="1"/>
</dbReference>
<dbReference type="SMART" id="SM00448">
    <property type="entry name" value="REC"/>
    <property type="match status" value="1"/>
</dbReference>
<keyword evidence="11" id="KW-1185">Reference proteome</keyword>
<dbReference type="SMART" id="SM00862">
    <property type="entry name" value="Trans_reg_C"/>
    <property type="match status" value="1"/>
</dbReference>
<dbReference type="PROSITE" id="PS50110">
    <property type="entry name" value="RESPONSE_REGULATORY"/>
    <property type="match status" value="1"/>
</dbReference>
<dbReference type="Pfam" id="PF00486">
    <property type="entry name" value="Trans_reg_C"/>
    <property type="match status" value="1"/>
</dbReference>
<dbReference type="CDD" id="cd00383">
    <property type="entry name" value="trans_reg_C"/>
    <property type="match status" value="1"/>
</dbReference>
<evidence type="ECO:0000256" key="5">
    <source>
        <dbReference type="ARBA" id="ARBA00023163"/>
    </source>
</evidence>
<proteinExistence type="predicted"/>
<dbReference type="InterPro" id="IPR011006">
    <property type="entry name" value="CheY-like_superfamily"/>
</dbReference>
<dbReference type="SUPFAM" id="SSF52172">
    <property type="entry name" value="CheY-like"/>
    <property type="match status" value="1"/>
</dbReference>
<feature type="domain" description="Response regulatory" evidence="8">
    <location>
        <begin position="3"/>
        <end position="116"/>
    </location>
</feature>
<sequence length="231" mass="26509">MKKVLVVDDQPSITEVLAAYLIKEGFQALQTTSGREAVQLIREQRVDFVILDLMLPDLCGEEVCRAIRRFSSIPILMLTAKAADHQRIQGLSLGADDYVIKPFDPREVMARVRAILRRSGEDELLADRISFYNEELVLDSYSHEVQSQGEIVNLTPYEYKLLLLLVRHPNRPFSREELSIKVLGFDYEGDGRTIDQHVKNLRHKIEPDSKRPKYIITVYGMGYRFQGEAEA</sequence>
<keyword evidence="4 7" id="KW-0238">DNA-binding</keyword>
<dbReference type="RefSeq" id="WP_209865488.1">
    <property type="nucleotide sequence ID" value="NZ_JAGGLD010000008.1"/>
</dbReference>
<evidence type="ECO:0000313" key="10">
    <source>
        <dbReference type="EMBL" id="MBP2002443.1"/>
    </source>
</evidence>
<dbReference type="Proteomes" id="UP001519288">
    <property type="component" value="Unassembled WGS sequence"/>
</dbReference>
<dbReference type="Gene3D" id="6.10.250.690">
    <property type="match status" value="1"/>
</dbReference>
<keyword evidence="5" id="KW-0804">Transcription</keyword>
<comment type="caution">
    <text evidence="10">The sequence shown here is derived from an EMBL/GenBank/DDBJ whole genome shotgun (WGS) entry which is preliminary data.</text>
</comment>
<organism evidence="10 11">
    <name type="scientific">Paenibacillus shirakamiensis</name>
    <dbReference type="NCBI Taxonomy" id="1265935"/>
    <lineage>
        <taxon>Bacteria</taxon>
        <taxon>Bacillati</taxon>
        <taxon>Bacillota</taxon>
        <taxon>Bacilli</taxon>
        <taxon>Bacillales</taxon>
        <taxon>Paenibacillaceae</taxon>
        <taxon>Paenibacillus</taxon>
    </lineage>
</organism>
<dbReference type="EMBL" id="JAGGLD010000008">
    <property type="protein sequence ID" value="MBP2002443.1"/>
    <property type="molecule type" value="Genomic_DNA"/>
</dbReference>
<dbReference type="InterPro" id="IPR001789">
    <property type="entry name" value="Sig_transdc_resp-reg_receiver"/>
</dbReference>
<dbReference type="Gene3D" id="1.10.10.10">
    <property type="entry name" value="Winged helix-like DNA-binding domain superfamily/Winged helix DNA-binding domain"/>
    <property type="match status" value="1"/>
</dbReference>
<dbReference type="GO" id="GO:0003677">
    <property type="term" value="F:DNA binding"/>
    <property type="evidence" value="ECO:0007669"/>
    <property type="project" value="UniProtKB-KW"/>
</dbReference>
<evidence type="ECO:0000256" key="1">
    <source>
        <dbReference type="ARBA" id="ARBA00022553"/>
    </source>
</evidence>
<feature type="DNA-binding region" description="OmpR/PhoB-type" evidence="7">
    <location>
        <begin position="126"/>
        <end position="227"/>
    </location>
</feature>
<keyword evidence="2" id="KW-0902">Two-component regulatory system</keyword>
<keyword evidence="3" id="KW-0805">Transcription regulation</keyword>
<accession>A0ABS4JL80</accession>
<dbReference type="InterPro" id="IPR001867">
    <property type="entry name" value="OmpR/PhoB-type_DNA-bd"/>
</dbReference>
<dbReference type="Gene3D" id="3.40.50.2300">
    <property type="match status" value="1"/>
</dbReference>
<dbReference type="InterPro" id="IPR039420">
    <property type="entry name" value="WalR-like"/>
</dbReference>
<dbReference type="PANTHER" id="PTHR48111">
    <property type="entry name" value="REGULATOR OF RPOS"/>
    <property type="match status" value="1"/>
</dbReference>
<keyword evidence="1 6" id="KW-0597">Phosphoprotein</keyword>
<feature type="modified residue" description="4-aspartylphosphate" evidence="6">
    <location>
        <position position="52"/>
    </location>
</feature>
<evidence type="ECO:0000256" key="7">
    <source>
        <dbReference type="PROSITE-ProRule" id="PRU01091"/>
    </source>
</evidence>
<dbReference type="PANTHER" id="PTHR48111:SF1">
    <property type="entry name" value="TWO-COMPONENT RESPONSE REGULATOR ORR33"/>
    <property type="match status" value="1"/>
</dbReference>
<gene>
    <name evidence="10" type="ORF">J2Z69_003516</name>
</gene>
<evidence type="ECO:0000259" key="9">
    <source>
        <dbReference type="PROSITE" id="PS51755"/>
    </source>
</evidence>
<evidence type="ECO:0000259" key="8">
    <source>
        <dbReference type="PROSITE" id="PS50110"/>
    </source>
</evidence>